<keyword evidence="3" id="KW-0342">GTP-binding</keyword>
<evidence type="ECO:0000313" key="6">
    <source>
        <dbReference type="Proteomes" id="UP001381693"/>
    </source>
</evidence>
<dbReference type="PANTHER" id="PTHR11702">
    <property type="entry name" value="DEVELOPMENTALLY REGULATED GTP-BINDING PROTEIN-RELATED"/>
    <property type="match status" value="1"/>
</dbReference>
<evidence type="ECO:0000259" key="4">
    <source>
        <dbReference type="PROSITE" id="PS51883"/>
    </source>
</evidence>
<evidence type="ECO:0000256" key="1">
    <source>
        <dbReference type="ARBA" id="ARBA00007699"/>
    </source>
</evidence>
<dbReference type="Gene3D" id="2.70.210.12">
    <property type="entry name" value="GTP1/OBG domain"/>
    <property type="match status" value="1"/>
</dbReference>
<dbReference type="PROSITE" id="PS51883">
    <property type="entry name" value="OBG"/>
    <property type="match status" value="1"/>
</dbReference>
<dbReference type="AlphaFoldDB" id="A0AAN8ZT25"/>
<reference evidence="5 6" key="1">
    <citation type="submission" date="2023-11" db="EMBL/GenBank/DDBJ databases">
        <title>Halocaridina rubra genome assembly.</title>
        <authorList>
            <person name="Smith C."/>
        </authorList>
    </citation>
    <scope>NUCLEOTIDE SEQUENCE [LARGE SCALE GENOMIC DNA]</scope>
    <source>
        <strain evidence="5">EP-1</strain>
        <tissue evidence="5">Whole</tissue>
    </source>
</reference>
<dbReference type="Pfam" id="PF01018">
    <property type="entry name" value="GTP1_OBG"/>
    <property type="match status" value="1"/>
</dbReference>
<dbReference type="InterPro" id="IPR045086">
    <property type="entry name" value="OBG_GTPase"/>
</dbReference>
<gene>
    <name evidence="5" type="ORF">SK128_019044</name>
</gene>
<dbReference type="SUPFAM" id="SSF82051">
    <property type="entry name" value="Obg GTP-binding protein N-terminal domain"/>
    <property type="match status" value="1"/>
</dbReference>
<dbReference type="FunFam" id="2.70.210.12:FF:000001">
    <property type="entry name" value="GTPase Obg"/>
    <property type="match status" value="1"/>
</dbReference>
<dbReference type="GO" id="GO:0005739">
    <property type="term" value="C:mitochondrion"/>
    <property type="evidence" value="ECO:0007669"/>
    <property type="project" value="TreeGrafter"/>
</dbReference>
<dbReference type="PANTHER" id="PTHR11702:SF31">
    <property type="entry name" value="MITOCHONDRIAL RIBOSOME-ASSOCIATED GTPASE 2"/>
    <property type="match status" value="1"/>
</dbReference>
<evidence type="ECO:0000256" key="3">
    <source>
        <dbReference type="ARBA" id="ARBA00023134"/>
    </source>
</evidence>
<organism evidence="5 6">
    <name type="scientific">Halocaridina rubra</name>
    <name type="common">Hawaiian red shrimp</name>
    <dbReference type="NCBI Taxonomy" id="373956"/>
    <lineage>
        <taxon>Eukaryota</taxon>
        <taxon>Metazoa</taxon>
        <taxon>Ecdysozoa</taxon>
        <taxon>Arthropoda</taxon>
        <taxon>Crustacea</taxon>
        <taxon>Multicrustacea</taxon>
        <taxon>Malacostraca</taxon>
        <taxon>Eumalacostraca</taxon>
        <taxon>Eucarida</taxon>
        <taxon>Decapoda</taxon>
        <taxon>Pleocyemata</taxon>
        <taxon>Caridea</taxon>
        <taxon>Atyoidea</taxon>
        <taxon>Atyidae</taxon>
        <taxon>Halocaridina</taxon>
    </lineage>
</organism>
<keyword evidence="2" id="KW-0547">Nucleotide-binding</keyword>
<sequence>MSDCSLDSVNHRNVETHSNAWKDMAKQFLKSIKDHPEHLEDKYVPIKKSKSKSKGKEVRHIVDYRHVRAIGGEGGDGCISFLSIFRKEQAGPDGGDGGNGGHVVFKAKGGMRSLEHIPAVARGESGEKGSNKDCHGASAPDKIIEVPLGTVFKFKGHIVASLEEEGSMFVAARGGAGGKGNAFFTTDV</sequence>
<comment type="similarity">
    <text evidence="1">Belongs to the TRAFAC class OBG-HflX-like GTPase superfamily. OBG GTPase family.</text>
</comment>
<dbReference type="GO" id="GO:0003924">
    <property type="term" value="F:GTPase activity"/>
    <property type="evidence" value="ECO:0007669"/>
    <property type="project" value="InterPro"/>
</dbReference>
<accession>A0AAN8ZT25</accession>
<dbReference type="InterPro" id="IPR006169">
    <property type="entry name" value="GTP1_OBG_dom"/>
</dbReference>
<protein>
    <recommendedName>
        <fullName evidence="4">Obg domain-containing protein</fullName>
    </recommendedName>
</protein>
<dbReference type="GO" id="GO:0042254">
    <property type="term" value="P:ribosome biogenesis"/>
    <property type="evidence" value="ECO:0007669"/>
    <property type="project" value="UniProtKB-UniRule"/>
</dbReference>
<dbReference type="InterPro" id="IPR036726">
    <property type="entry name" value="GTP1_OBG_dom_sf"/>
</dbReference>
<name>A0AAN8ZT25_HALRR</name>
<evidence type="ECO:0000256" key="2">
    <source>
        <dbReference type="ARBA" id="ARBA00022741"/>
    </source>
</evidence>
<dbReference type="Proteomes" id="UP001381693">
    <property type="component" value="Unassembled WGS sequence"/>
</dbReference>
<proteinExistence type="inferred from homology"/>
<evidence type="ECO:0000313" key="5">
    <source>
        <dbReference type="EMBL" id="KAK7067401.1"/>
    </source>
</evidence>
<dbReference type="EMBL" id="JAXCGZ010018478">
    <property type="protein sequence ID" value="KAK7067401.1"/>
    <property type="molecule type" value="Genomic_DNA"/>
</dbReference>
<keyword evidence="6" id="KW-1185">Reference proteome</keyword>
<feature type="domain" description="Obg" evidence="4">
    <location>
        <begin position="59"/>
        <end position="188"/>
    </location>
</feature>
<comment type="caution">
    <text evidence="5">The sequence shown here is derived from an EMBL/GenBank/DDBJ whole genome shotgun (WGS) entry which is preliminary data.</text>
</comment>
<dbReference type="GO" id="GO:0005525">
    <property type="term" value="F:GTP binding"/>
    <property type="evidence" value="ECO:0007669"/>
    <property type="project" value="UniProtKB-KW"/>
</dbReference>